<evidence type="ECO:0000256" key="1">
    <source>
        <dbReference type="ARBA" id="ARBA00004651"/>
    </source>
</evidence>
<dbReference type="EMBL" id="NWUF01000005">
    <property type="protein sequence ID" value="PCE43054.1"/>
    <property type="molecule type" value="Genomic_DNA"/>
</dbReference>
<name>A0A2A4FZX6_9SPHN</name>
<comment type="caution">
    <text evidence="7">The sequence shown here is derived from an EMBL/GenBank/DDBJ whole genome shotgun (WGS) entry which is preliminary data.</text>
</comment>
<evidence type="ECO:0000256" key="2">
    <source>
        <dbReference type="ARBA" id="ARBA00022475"/>
    </source>
</evidence>
<protein>
    <submittedName>
        <fullName evidence="7">LysE family translocator</fullName>
    </submittedName>
</protein>
<keyword evidence="5 6" id="KW-0472">Membrane</keyword>
<dbReference type="PANTHER" id="PTHR30086:SF20">
    <property type="entry name" value="ARGININE EXPORTER PROTEIN ARGO-RELATED"/>
    <property type="match status" value="1"/>
</dbReference>
<accession>A0A2A4FZX6</accession>
<dbReference type="Proteomes" id="UP000218934">
    <property type="component" value="Unassembled WGS sequence"/>
</dbReference>
<dbReference type="AlphaFoldDB" id="A0A2A4FZX6"/>
<dbReference type="OrthoDB" id="9804822at2"/>
<reference evidence="7 8" key="1">
    <citation type="submission" date="2017-09" db="EMBL/GenBank/DDBJ databases">
        <title>The Catabolism of 3,6-Dichlorosalicylic acid is Initiated by the Cytochrome P450 Monooxygenase DsmABC in Rhizorhabdus dicambivorans Ndbn-20.</title>
        <authorList>
            <person name="Na L."/>
        </authorList>
    </citation>
    <scope>NUCLEOTIDE SEQUENCE [LARGE SCALE GENOMIC DNA]</scope>
    <source>
        <strain evidence="7 8">Ndbn-20m</strain>
    </source>
</reference>
<dbReference type="GO" id="GO:0033228">
    <property type="term" value="P:cysteine export across plasma membrane"/>
    <property type="evidence" value="ECO:0007669"/>
    <property type="project" value="TreeGrafter"/>
</dbReference>
<gene>
    <name evidence="7" type="ORF">COO09_07065</name>
</gene>
<evidence type="ECO:0000313" key="7">
    <source>
        <dbReference type="EMBL" id="PCE43054.1"/>
    </source>
</evidence>
<dbReference type="KEGG" id="rdi:CMV14_17280"/>
<feature type="transmembrane region" description="Helical" evidence="6">
    <location>
        <begin position="142"/>
        <end position="163"/>
    </location>
</feature>
<keyword evidence="2" id="KW-1003">Cell membrane</keyword>
<feature type="transmembrane region" description="Helical" evidence="6">
    <location>
        <begin position="44"/>
        <end position="65"/>
    </location>
</feature>
<dbReference type="InterPro" id="IPR001123">
    <property type="entry name" value="LeuE-type"/>
</dbReference>
<keyword evidence="3 6" id="KW-0812">Transmembrane</keyword>
<proteinExistence type="predicted"/>
<feature type="transmembrane region" description="Helical" evidence="6">
    <location>
        <begin position="175"/>
        <end position="197"/>
    </location>
</feature>
<keyword evidence="4 6" id="KW-1133">Transmembrane helix</keyword>
<comment type="subcellular location">
    <subcellularLocation>
        <location evidence="1">Cell membrane</location>
        <topology evidence="1">Multi-pass membrane protein</topology>
    </subcellularLocation>
</comment>
<organism evidence="7 8">
    <name type="scientific">Rhizorhabdus dicambivorans</name>
    <dbReference type="NCBI Taxonomy" id="1850238"/>
    <lineage>
        <taxon>Bacteria</taxon>
        <taxon>Pseudomonadati</taxon>
        <taxon>Pseudomonadota</taxon>
        <taxon>Alphaproteobacteria</taxon>
        <taxon>Sphingomonadales</taxon>
        <taxon>Sphingomonadaceae</taxon>
        <taxon>Rhizorhabdus</taxon>
    </lineage>
</organism>
<dbReference type="GO" id="GO:0005886">
    <property type="term" value="C:plasma membrane"/>
    <property type="evidence" value="ECO:0007669"/>
    <property type="project" value="UniProtKB-SubCell"/>
</dbReference>
<evidence type="ECO:0000256" key="3">
    <source>
        <dbReference type="ARBA" id="ARBA00022692"/>
    </source>
</evidence>
<sequence length="203" mass="21184">MSPDILIALVTFCVVSTVTPGPNNMMLLSSGATFGFRRTIPHMLGISIGCAIMVLLLGFGLSGVIARVPWLYTVLHIASAGYLLYLSWRIATSTGVGAGASRGRPLSFLDAAAFQWVNPKAWAMTLGATTGFARPEHLTADILIVALVLVALGLPCIALWAGGGTMVRQLLTRPGALRTFNIGMALLLVASLVPGLIELAGPA</sequence>
<dbReference type="RefSeq" id="WP_066962169.1">
    <property type="nucleotide sequence ID" value="NZ_CP023449.1"/>
</dbReference>
<dbReference type="Pfam" id="PF01810">
    <property type="entry name" value="LysE"/>
    <property type="match status" value="1"/>
</dbReference>
<dbReference type="PANTHER" id="PTHR30086">
    <property type="entry name" value="ARGININE EXPORTER PROTEIN ARGO"/>
    <property type="match status" value="1"/>
</dbReference>
<dbReference type="GO" id="GO:0015171">
    <property type="term" value="F:amino acid transmembrane transporter activity"/>
    <property type="evidence" value="ECO:0007669"/>
    <property type="project" value="TreeGrafter"/>
</dbReference>
<evidence type="ECO:0000313" key="8">
    <source>
        <dbReference type="Proteomes" id="UP000218934"/>
    </source>
</evidence>
<evidence type="ECO:0000256" key="4">
    <source>
        <dbReference type="ARBA" id="ARBA00022989"/>
    </source>
</evidence>
<evidence type="ECO:0000256" key="6">
    <source>
        <dbReference type="SAM" id="Phobius"/>
    </source>
</evidence>
<evidence type="ECO:0000256" key="5">
    <source>
        <dbReference type="ARBA" id="ARBA00023136"/>
    </source>
</evidence>
<feature type="transmembrane region" description="Helical" evidence="6">
    <location>
        <begin position="70"/>
        <end position="88"/>
    </location>
</feature>
<keyword evidence="8" id="KW-1185">Reference proteome</keyword>